<reference evidence="17 18" key="1">
    <citation type="journal article" date="2017" name="PLoS Biol.">
        <title>The sea cucumber genome provides insights into morphological evolution and visceral regeneration.</title>
        <authorList>
            <person name="Zhang X."/>
            <person name="Sun L."/>
            <person name="Yuan J."/>
            <person name="Sun Y."/>
            <person name="Gao Y."/>
            <person name="Zhang L."/>
            <person name="Li S."/>
            <person name="Dai H."/>
            <person name="Hamel J.F."/>
            <person name="Liu C."/>
            <person name="Yu Y."/>
            <person name="Liu S."/>
            <person name="Lin W."/>
            <person name="Guo K."/>
            <person name="Jin S."/>
            <person name="Xu P."/>
            <person name="Storey K.B."/>
            <person name="Huan P."/>
            <person name="Zhang T."/>
            <person name="Zhou Y."/>
            <person name="Zhang J."/>
            <person name="Lin C."/>
            <person name="Li X."/>
            <person name="Xing L."/>
            <person name="Huo D."/>
            <person name="Sun M."/>
            <person name="Wang L."/>
            <person name="Mercier A."/>
            <person name="Li F."/>
            <person name="Yang H."/>
            <person name="Xiang J."/>
        </authorList>
    </citation>
    <scope>NUCLEOTIDE SEQUENCE [LARGE SCALE GENOMIC DNA]</scope>
    <source>
        <strain evidence="17">Shaxun</strain>
        <tissue evidence="17">Muscle</tissue>
    </source>
</reference>
<dbReference type="GO" id="GO:0046872">
    <property type="term" value="F:metal ion binding"/>
    <property type="evidence" value="ECO:0007669"/>
    <property type="project" value="UniProtKB-KW"/>
</dbReference>
<dbReference type="PROSITE" id="PS50835">
    <property type="entry name" value="IG_LIKE"/>
    <property type="match status" value="11"/>
</dbReference>
<feature type="domain" description="Fibronectin type-III" evidence="16">
    <location>
        <begin position="1407"/>
        <end position="1502"/>
    </location>
</feature>
<feature type="domain" description="Ig-like" evidence="15">
    <location>
        <begin position="1040"/>
        <end position="1124"/>
    </location>
</feature>
<dbReference type="FunFam" id="2.60.40.10:FF:000107">
    <property type="entry name" value="Myosin, light chain kinase a"/>
    <property type="match status" value="1"/>
</dbReference>
<keyword evidence="8" id="KW-0106">Calcium</keyword>
<feature type="domain" description="Ig-like" evidence="15">
    <location>
        <begin position="1131"/>
        <end position="1215"/>
    </location>
</feature>
<evidence type="ECO:0000256" key="8">
    <source>
        <dbReference type="ARBA" id="ARBA00022837"/>
    </source>
</evidence>
<dbReference type="FunFam" id="2.60.40.10:FF:000003">
    <property type="entry name" value="Titin isoform E"/>
    <property type="match status" value="1"/>
</dbReference>
<dbReference type="InterPro" id="IPR036179">
    <property type="entry name" value="Ig-like_dom_sf"/>
</dbReference>
<feature type="domain" description="Ig-like" evidence="15">
    <location>
        <begin position="589"/>
        <end position="658"/>
    </location>
</feature>
<comment type="caution">
    <text evidence="17">The sequence shown here is derived from an EMBL/GenBank/DDBJ whole genome shotgun (WGS) entry which is preliminary data.</text>
</comment>
<comment type="catalytic activity">
    <reaction evidence="12">
        <text>L-threonyl-[protein] + ATP = O-phospho-L-threonyl-[protein] + ADP + H(+)</text>
        <dbReference type="Rhea" id="RHEA:46608"/>
        <dbReference type="Rhea" id="RHEA-COMP:11060"/>
        <dbReference type="Rhea" id="RHEA-COMP:11605"/>
        <dbReference type="ChEBI" id="CHEBI:15378"/>
        <dbReference type="ChEBI" id="CHEBI:30013"/>
        <dbReference type="ChEBI" id="CHEBI:30616"/>
        <dbReference type="ChEBI" id="CHEBI:61977"/>
        <dbReference type="ChEBI" id="CHEBI:456216"/>
        <dbReference type="EC" id="2.7.11.1"/>
    </reaction>
</comment>
<dbReference type="Pfam" id="PF07679">
    <property type="entry name" value="I-set"/>
    <property type="match status" value="11"/>
</dbReference>
<dbReference type="GO" id="GO:0004674">
    <property type="term" value="F:protein serine/threonine kinase activity"/>
    <property type="evidence" value="ECO:0007669"/>
    <property type="project" value="UniProtKB-KW"/>
</dbReference>
<evidence type="ECO:0000256" key="2">
    <source>
        <dbReference type="ARBA" id="ARBA00012513"/>
    </source>
</evidence>
<dbReference type="PANTHER" id="PTHR13817:SF151">
    <property type="entry name" value="TITIN"/>
    <property type="match status" value="1"/>
</dbReference>
<feature type="domain" description="Ig-like" evidence="15">
    <location>
        <begin position="812"/>
        <end position="900"/>
    </location>
</feature>
<dbReference type="EMBL" id="MRZV01000004">
    <property type="protein sequence ID" value="PIK62850.1"/>
    <property type="molecule type" value="Genomic_DNA"/>
</dbReference>
<evidence type="ECO:0000256" key="13">
    <source>
        <dbReference type="ARBA" id="ARBA00048679"/>
    </source>
</evidence>
<dbReference type="PROSITE" id="PS50853">
    <property type="entry name" value="FN3"/>
    <property type="match status" value="1"/>
</dbReference>
<sequence>MVKDSTPVFVQKPQLDQSEDGRVLTFTCKITGEPKPSFTWFLNDVPVKDGGRYFSQVKKEGDTYVVSLEIDDVSMEDAGSYKITADNKGGTTSATIALKFGEEEDEEQEEQPVSGDGVAPTFTMKPQMSQSDDGSKLTIECELNSDPRPEVEWTRNQLILKDGGRYKLRTKEDGNFYHLMLEITDVNEEDGGEFKIVAKNTLGTATNTIKLNFERPKGAPHFVVDPQIEQSDDGRLLTFHCELVADPKPEIVWSKDDVKIKDGGRYKILIKQDGSNYDVKLQITDVSSEDAGEYKIYAANDLGDSKSRITLNFETEDAQKEQAPEIEISAGNRPQFQGKPIMKQSEDGHEVSFECSVKSESELQVSWIFNATQLIPNAGRFKITQVKKGADLYILTLTMKSVTPEDGGTYVVLARNAGGEDQSIINLNFDIKPGSKEGAPTFIERPNIKLEDNGRRILFEVKVMADPKPKFTWFFKDREIKDLGVTVFVPSLRERSTSWSWNVEQHSVVHHNTTHVKENKDGTRFPKKYNIASQISPVQVDFMSSPIQIEFEGLTNMQQREIEIVSTGQDQGELIIETTKTTTTTTTTTQVVEELKDQDVMDGDNVVLRCRIEGPVKKYRWFKDGKEIKPSKEFVISVEKDVYILKITEVFPEDTGDYKPAGKGKKPGSKKPDEKKSRAGKEPVVEEGITPSTEGGVESAPPVPVDEAITPTSAGGEESAPPGLAGEAPIGKTSTGGEHAGIPEIQLDIGDLPGKDAPVDIEVSSTAVPGQQSSPRGAPGDRPKPGEKGTPSYLGAKPTHAQEGVEFEDGTPYFIESPMKSTCFEGQSMKAEAIVSGNPYPTVRWYNGNDEITDGGRYKITSKENLGIHTLEVKKCTLADSGIYSCKLENELGREEKVFSFVVNKKPDDELDFRALLKHREFARRESKAVAPQWGLLQHSEGPEKKARAEITNPLKDTKVSEKEGRLTLDCGVKLEGIRPKWFKDGKEIQPSKKYRCLSSDHDAKLVVYDLAPGDKGNYEVQFADIAKSACKVTVEPGKPKVDFVSLIKSQEVAEGQDAKFVCELSGDRLDVAWHHNEKKVMPRDSKCELKRLGRRHTLYVRHCKAADAGEVSIKVGESTCRASLIVKSKPKIIRELAPATVVQGNPIELECEISDMSGEVTWLKEGKPMVLDERIRAQNGSAGVRLLTIEKADFEDAAEYTCKFGDLTSKAKLTVTEPPSFSSKMEPEQEVFAGEDAVFETEVDDPQAEVFWFQDGKHITPDEKHEVIVDGNKRRLIIHDADPIDNGRYACALDAERITFSNLAVQEKPSLVIPENLEDVTVSVGDPADFLFEIGGFPAPTVSWSKAGQPFEPSDRVQMVSLPNAATMLISRCQPDDSSEYTITVANKHGEESATVRVKVIDKPGTPENLKVSGYSETTVSLQWDPPAYDGNVGVSHYVVEFRENKKGQEWQEANSSVRKPEFTVPNLTEGKDYFFRVSAVNQVGSSEPTETPKPTTAKEPSEPPDSTKAPVVVDAAEGSITIEWEPPTFDGGRPISGYLLRSVKLPALGGLRPPSNQLRDRFHSR</sequence>
<feature type="domain" description="Ig-like" evidence="15">
    <location>
        <begin position="120"/>
        <end position="212"/>
    </location>
</feature>
<feature type="compositionally biased region" description="Low complexity" evidence="14">
    <location>
        <begin position="1487"/>
        <end position="1500"/>
    </location>
</feature>
<evidence type="ECO:0000256" key="4">
    <source>
        <dbReference type="ARBA" id="ARBA00022679"/>
    </source>
</evidence>
<gene>
    <name evidence="17" type="ORF">BSL78_00184</name>
</gene>
<dbReference type="GO" id="GO:0030017">
    <property type="term" value="C:sarcomere"/>
    <property type="evidence" value="ECO:0007669"/>
    <property type="project" value="UniProtKB-ARBA"/>
</dbReference>
<evidence type="ECO:0000259" key="16">
    <source>
        <dbReference type="PROSITE" id="PS50853"/>
    </source>
</evidence>
<dbReference type="InterPro" id="IPR003599">
    <property type="entry name" value="Ig_sub"/>
</dbReference>
<feature type="region of interest" description="Disordered" evidence="14">
    <location>
        <begin position="1485"/>
        <end position="1512"/>
    </location>
</feature>
<proteinExistence type="predicted"/>
<dbReference type="SUPFAM" id="SSF48726">
    <property type="entry name" value="Immunoglobulin"/>
    <property type="match status" value="11"/>
</dbReference>
<organism evidence="17 18">
    <name type="scientific">Stichopus japonicus</name>
    <name type="common">Sea cucumber</name>
    <dbReference type="NCBI Taxonomy" id="307972"/>
    <lineage>
        <taxon>Eukaryota</taxon>
        <taxon>Metazoa</taxon>
        <taxon>Echinodermata</taxon>
        <taxon>Eleutherozoa</taxon>
        <taxon>Echinozoa</taxon>
        <taxon>Holothuroidea</taxon>
        <taxon>Aspidochirotacea</taxon>
        <taxon>Aspidochirotida</taxon>
        <taxon>Stichopodidae</taxon>
        <taxon>Apostichopus</taxon>
    </lineage>
</organism>
<feature type="domain" description="Ig-like" evidence="15">
    <location>
        <begin position="1220"/>
        <end position="1302"/>
    </location>
</feature>
<dbReference type="SMART" id="SM00060">
    <property type="entry name" value="FN3"/>
    <property type="match status" value="1"/>
</dbReference>
<protein>
    <recommendedName>
        <fullName evidence="2">non-specific serine/threonine protein kinase</fullName>
        <ecNumber evidence="2">2.7.11.1</ecNumber>
    </recommendedName>
</protein>
<dbReference type="InterPro" id="IPR003598">
    <property type="entry name" value="Ig_sub2"/>
</dbReference>
<dbReference type="InterPro" id="IPR050964">
    <property type="entry name" value="Striated_Muscle_Regulatory"/>
</dbReference>
<dbReference type="STRING" id="307972.A0A2G8LRQ0"/>
<dbReference type="Pfam" id="PF00041">
    <property type="entry name" value="fn3"/>
    <property type="match status" value="1"/>
</dbReference>
<keyword evidence="3" id="KW-0723">Serine/threonine-protein kinase</keyword>
<evidence type="ECO:0000256" key="14">
    <source>
        <dbReference type="SAM" id="MobiDB-lite"/>
    </source>
</evidence>
<dbReference type="FunFam" id="2.60.40.10:FF:001238">
    <property type="entry name" value="Sallimus, isoform P"/>
    <property type="match status" value="1"/>
</dbReference>
<accession>A0A2G8LRQ0</accession>
<dbReference type="InterPro" id="IPR013098">
    <property type="entry name" value="Ig_I-set"/>
</dbReference>
<dbReference type="PANTHER" id="PTHR13817">
    <property type="entry name" value="TITIN"/>
    <property type="match status" value="1"/>
</dbReference>
<evidence type="ECO:0000256" key="10">
    <source>
        <dbReference type="ARBA" id="ARBA00022860"/>
    </source>
</evidence>
<feature type="compositionally biased region" description="Basic and acidic residues" evidence="14">
    <location>
        <begin position="670"/>
        <end position="684"/>
    </location>
</feature>
<dbReference type="InterPro" id="IPR036116">
    <property type="entry name" value="FN3_sf"/>
</dbReference>
<name>A0A2G8LRQ0_STIJA</name>
<evidence type="ECO:0000256" key="11">
    <source>
        <dbReference type="ARBA" id="ARBA00023319"/>
    </source>
</evidence>
<dbReference type="Gene3D" id="2.60.40.10">
    <property type="entry name" value="Immunoglobulins"/>
    <property type="match status" value="13"/>
</dbReference>
<keyword evidence="7" id="KW-0418">Kinase</keyword>
<keyword evidence="5" id="KW-0479">Metal-binding</keyword>
<evidence type="ECO:0000256" key="3">
    <source>
        <dbReference type="ARBA" id="ARBA00022527"/>
    </source>
</evidence>
<feature type="domain" description="Ig-like" evidence="15">
    <location>
        <begin position="334"/>
        <end position="426"/>
    </location>
</feature>
<keyword evidence="6" id="KW-0677">Repeat</keyword>
<evidence type="ECO:0000313" key="17">
    <source>
        <dbReference type="EMBL" id="PIK62850.1"/>
    </source>
</evidence>
<feature type="region of interest" description="Disordered" evidence="14">
    <location>
        <begin position="654"/>
        <end position="740"/>
    </location>
</feature>
<dbReference type="InterPro" id="IPR013783">
    <property type="entry name" value="Ig-like_fold"/>
</dbReference>
<dbReference type="OrthoDB" id="504170at2759"/>
<evidence type="ECO:0000256" key="12">
    <source>
        <dbReference type="ARBA" id="ARBA00047899"/>
    </source>
</evidence>
<feature type="domain" description="Ig-like" evidence="15">
    <location>
        <begin position="7"/>
        <end position="97"/>
    </location>
</feature>
<feature type="domain" description="Ig-like" evidence="15">
    <location>
        <begin position="943"/>
        <end position="1034"/>
    </location>
</feature>
<evidence type="ECO:0000259" key="15">
    <source>
        <dbReference type="PROSITE" id="PS50835"/>
    </source>
</evidence>
<dbReference type="InterPro" id="IPR003961">
    <property type="entry name" value="FN3_dom"/>
</dbReference>
<dbReference type="CDD" id="cd00063">
    <property type="entry name" value="FN3"/>
    <property type="match status" value="1"/>
</dbReference>
<keyword evidence="18" id="KW-1185">Reference proteome</keyword>
<feature type="region of interest" description="Disordered" evidence="14">
    <location>
        <begin position="765"/>
        <end position="799"/>
    </location>
</feature>
<evidence type="ECO:0000256" key="9">
    <source>
        <dbReference type="ARBA" id="ARBA00022842"/>
    </source>
</evidence>
<keyword evidence="4" id="KW-0808">Transferase</keyword>
<evidence type="ECO:0000256" key="6">
    <source>
        <dbReference type="ARBA" id="ARBA00022737"/>
    </source>
</evidence>
<feature type="domain" description="Ig-like" evidence="15">
    <location>
        <begin position="220"/>
        <end position="312"/>
    </location>
</feature>
<keyword evidence="11" id="KW-0393">Immunoglobulin domain</keyword>
<feature type="compositionally biased region" description="Polar residues" evidence="14">
    <location>
        <begin position="765"/>
        <end position="775"/>
    </location>
</feature>
<keyword evidence="9" id="KW-0460">Magnesium</keyword>
<dbReference type="InterPro" id="IPR007110">
    <property type="entry name" value="Ig-like_dom"/>
</dbReference>
<evidence type="ECO:0000256" key="1">
    <source>
        <dbReference type="ARBA" id="ARBA00001946"/>
    </source>
</evidence>
<evidence type="ECO:0000256" key="5">
    <source>
        <dbReference type="ARBA" id="ARBA00022723"/>
    </source>
</evidence>
<keyword evidence="10" id="KW-0112">Calmodulin-binding</keyword>
<evidence type="ECO:0000256" key="7">
    <source>
        <dbReference type="ARBA" id="ARBA00022777"/>
    </source>
</evidence>
<dbReference type="SMART" id="SM00408">
    <property type="entry name" value="IGc2"/>
    <property type="match status" value="9"/>
</dbReference>
<dbReference type="SMART" id="SM00409">
    <property type="entry name" value="IG"/>
    <property type="match status" value="10"/>
</dbReference>
<dbReference type="FunFam" id="2.60.40.10:FF:000031">
    <property type="entry name" value="Myosin-binding protein C, slow type"/>
    <property type="match status" value="1"/>
</dbReference>
<feature type="domain" description="Ig-like" evidence="15">
    <location>
        <begin position="1310"/>
        <end position="1400"/>
    </location>
</feature>
<dbReference type="Proteomes" id="UP000230750">
    <property type="component" value="Unassembled WGS sequence"/>
</dbReference>
<comment type="catalytic activity">
    <reaction evidence="13">
        <text>L-seryl-[protein] + ATP = O-phospho-L-seryl-[protein] + ADP + H(+)</text>
        <dbReference type="Rhea" id="RHEA:17989"/>
        <dbReference type="Rhea" id="RHEA-COMP:9863"/>
        <dbReference type="Rhea" id="RHEA-COMP:11604"/>
        <dbReference type="ChEBI" id="CHEBI:15378"/>
        <dbReference type="ChEBI" id="CHEBI:29999"/>
        <dbReference type="ChEBI" id="CHEBI:30616"/>
        <dbReference type="ChEBI" id="CHEBI:83421"/>
        <dbReference type="ChEBI" id="CHEBI:456216"/>
        <dbReference type="EC" id="2.7.11.1"/>
    </reaction>
</comment>
<dbReference type="EC" id="2.7.11.1" evidence="2"/>
<comment type="cofactor">
    <cofactor evidence="1">
        <name>Mg(2+)</name>
        <dbReference type="ChEBI" id="CHEBI:18420"/>
    </cofactor>
</comment>
<dbReference type="FunFam" id="2.60.40.10:FF:000097">
    <property type="entry name" value="Bent, isoform F"/>
    <property type="match status" value="2"/>
</dbReference>
<dbReference type="GO" id="GO:0005516">
    <property type="term" value="F:calmodulin binding"/>
    <property type="evidence" value="ECO:0007669"/>
    <property type="project" value="UniProtKB-KW"/>
</dbReference>
<dbReference type="SUPFAM" id="SSF49265">
    <property type="entry name" value="Fibronectin type III"/>
    <property type="match status" value="2"/>
</dbReference>
<evidence type="ECO:0000313" key="18">
    <source>
        <dbReference type="Proteomes" id="UP000230750"/>
    </source>
</evidence>